<evidence type="ECO:0000313" key="2">
    <source>
        <dbReference type="EMBL" id="NYH00498.1"/>
    </source>
</evidence>
<proteinExistence type="predicted"/>
<dbReference type="EMBL" id="JACBZY010000001">
    <property type="protein sequence ID" value="NYH00498.1"/>
    <property type="molecule type" value="Genomic_DNA"/>
</dbReference>
<gene>
    <name evidence="2" type="ORF">BJ979_003123</name>
</gene>
<name>A0A852YKG2_9MICO</name>
<keyword evidence="1" id="KW-0472">Membrane</keyword>
<accession>A0A852YKG2</accession>
<comment type="caution">
    <text evidence="2">The sequence shown here is derived from an EMBL/GenBank/DDBJ whole genome shotgun (WGS) entry which is preliminary data.</text>
</comment>
<feature type="transmembrane region" description="Helical" evidence="1">
    <location>
        <begin position="35"/>
        <end position="53"/>
    </location>
</feature>
<organism evidence="2 3">
    <name type="scientific">Schumannella luteola</name>
    <dbReference type="NCBI Taxonomy" id="472059"/>
    <lineage>
        <taxon>Bacteria</taxon>
        <taxon>Bacillati</taxon>
        <taxon>Actinomycetota</taxon>
        <taxon>Actinomycetes</taxon>
        <taxon>Micrococcales</taxon>
        <taxon>Microbacteriaceae</taxon>
        <taxon>Schumannella</taxon>
    </lineage>
</organism>
<evidence type="ECO:0000313" key="3">
    <source>
        <dbReference type="Proteomes" id="UP000553888"/>
    </source>
</evidence>
<dbReference type="Proteomes" id="UP000553888">
    <property type="component" value="Unassembled WGS sequence"/>
</dbReference>
<reference evidence="2 3" key="1">
    <citation type="submission" date="2020-07" db="EMBL/GenBank/DDBJ databases">
        <title>Sequencing the genomes of 1000 actinobacteria strains.</title>
        <authorList>
            <person name="Klenk H.-P."/>
        </authorList>
    </citation>
    <scope>NUCLEOTIDE SEQUENCE [LARGE SCALE GENOMIC DNA]</scope>
    <source>
        <strain evidence="2 3">DSM 23141</strain>
    </source>
</reference>
<keyword evidence="3" id="KW-1185">Reference proteome</keyword>
<sequence length="57" mass="6289">MKVFAFVICLALFVGAFFLFGYAFAVPEPFHIVLFASGLVAIAISLIIPFHLLEKLD</sequence>
<keyword evidence="1" id="KW-1133">Transmembrane helix</keyword>
<dbReference type="RefSeq" id="WP_179569362.1">
    <property type="nucleotide sequence ID" value="NZ_JACBZY010000001.1"/>
</dbReference>
<dbReference type="AlphaFoldDB" id="A0A852YKG2"/>
<evidence type="ECO:0000256" key="1">
    <source>
        <dbReference type="SAM" id="Phobius"/>
    </source>
</evidence>
<protein>
    <submittedName>
        <fullName evidence="2">ABC-type antimicrobial peptide transport system permease subunit</fullName>
    </submittedName>
</protein>
<keyword evidence="1" id="KW-0812">Transmembrane</keyword>